<dbReference type="GO" id="GO:0008813">
    <property type="term" value="F:chorismate lyase activity"/>
    <property type="evidence" value="ECO:0007669"/>
    <property type="project" value="InterPro"/>
</dbReference>
<dbReference type="PANTHER" id="PTHR38683">
    <property type="entry name" value="CHORISMATE PYRUVATE-LYASE"/>
    <property type="match status" value="1"/>
</dbReference>
<reference evidence="4 5" key="1">
    <citation type="submission" date="2013-02" db="EMBL/GenBank/DDBJ databases">
        <title>The Genome Sequence of Acinetobacter sp. ANC 4105.</title>
        <authorList>
            <consortium name="The Broad Institute Genome Sequencing Platform"/>
            <consortium name="The Broad Institute Genome Sequencing Center for Infectious Disease"/>
            <person name="Cerqueira G."/>
            <person name="Feldgarden M."/>
            <person name="Courvalin P."/>
            <person name="Perichon B."/>
            <person name="Grillot-Courvalin C."/>
            <person name="Clermont D."/>
            <person name="Rocha E."/>
            <person name="Yoon E.-J."/>
            <person name="Nemec A."/>
            <person name="Walker B."/>
            <person name="Young S.K."/>
            <person name="Zeng Q."/>
            <person name="Gargeya S."/>
            <person name="Fitzgerald M."/>
            <person name="Haas B."/>
            <person name="Abouelleil A."/>
            <person name="Alvarado L."/>
            <person name="Arachchi H.M."/>
            <person name="Berlin A.M."/>
            <person name="Chapman S.B."/>
            <person name="Dewar J."/>
            <person name="Goldberg J."/>
            <person name="Griggs A."/>
            <person name="Gujja S."/>
            <person name="Hansen M."/>
            <person name="Howarth C."/>
            <person name="Imamovic A."/>
            <person name="Larimer J."/>
            <person name="McCowan C."/>
            <person name="Murphy C."/>
            <person name="Neiman D."/>
            <person name="Pearson M."/>
            <person name="Priest M."/>
            <person name="Roberts A."/>
            <person name="Saif S."/>
            <person name="Shea T."/>
            <person name="Sisk P."/>
            <person name="Sykes S."/>
            <person name="Wortman J."/>
            <person name="Nusbaum C."/>
            <person name="Birren B."/>
        </authorList>
    </citation>
    <scope>NUCLEOTIDE SEQUENCE [LARGE SCALE GENOMIC DNA]</scope>
    <source>
        <strain evidence="4 5">ANC 4105</strain>
    </source>
</reference>
<keyword evidence="2" id="KW-0831">Ubiquinone biosynthesis</keyword>
<dbReference type="Proteomes" id="UP000013261">
    <property type="component" value="Unassembled WGS sequence"/>
</dbReference>
<evidence type="ECO:0000313" key="5">
    <source>
        <dbReference type="Proteomes" id="UP000013261"/>
    </source>
</evidence>
<dbReference type="GO" id="GO:0005829">
    <property type="term" value="C:cytosol"/>
    <property type="evidence" value="ECO:0007669"/>
    <property type="project" value="TreeGrafter"/>
</dbReference>
<evidence type="ECO:0000313" key="4">
    <source>
        <dbReference type="EMBL" id="ENW97439.1"/>
    </source>
</evidence>
<dbReference type="Gene3D" id="3.40.1410.10">
    <property type="entry name" value="Chorismate lyase-like"/>
    <property type="match status" value="1"/>
</dbReference>
<dbReference type="GO" id="GO:0006744">
    <property type="term" value="P:ubiquinone biosynthetic process"/>
    <property type="evidence" value="ECO:0007669"/>
    <property type="project" value="UniProtKB-KW"/>
</dbReference>
<dbReference type="AlphaFoldDB" id="N9N5Z5"/>
<dbReference type="PATRIC" id="fig|1217703.3.peg.261"/>
<dbReference type="eggNOG" id="COG3161">
    <property type="taxonomic scope" value="Bacteria"/>
</dbReference>
<organism evidence="4 5">
    <name type="scientific">Acinetobacter dispersus</name>
    <dbReference type="NCBI Taxonomy" id="70348"/>
    <lineage>
        <taxon>Bacteria</taxon>
        <taxon>Pseudomonadati</taxon>
        <taxon>Pseudomonadota</taxon>
        <taxon>Gammaproteobacteria</taxon>
        <taxon>Moraxellales</taxon>
        <taxon>Moraxellaceae</taxon>
        <taxon>Acinetobacter</taxon>
    </lineage>
</organism>
<evidence type="ECO:0008006" key="6">
    <source>
        <dbReference type="Google" id="ProtNLM"/>
    </source>
</evidence>
<accession>N9N5Z5</accession>
<dbReference type="InterPro" id="IPR007440">
    <property type="entry name" value="Chorismate--pyruvate_lyase"/>
</dbReference>
<proteinExistence type="predicted"/>
<dbReference type="SUPFAM" id="SSF64288">
    <property type="entry name" value="Chorismate lyase-like"/>
    <property type="match status" value="1"/>
</dbReference>
<dbReference type="Pfam" id="PF04345">
    <property type="entry name" value="Chor_lyase"/>
    <property type="match status" value="1"/>
</dbReference>
<gene>
    <name evidence="4" type="ORF">F904_00279</name>
</gene>
<keyword evidence="1" id="KW-0963">Cytoplasm</keyword>
<sequence length="179" mass="21341">MAEVLADPNDVFSEPSMRNLRPNRIKGREIPIDLKKWLYASGSLTQQLTDLGHGQFHVERLKEHYQRLTFADSQWMEMPPHHIGWVRETLLYGSEEQAWVKAKSIFPILSMQKKARLFRHIRNKPIGWFLFQRTNPACERRVILLEEGWTRQSCYTWHGCKFIVQETFLSAFEQFIRQH</sequence>
<comment type="caution">
    <text evidence="4">The sequence shown here is derived from an EMBL/GenBank/DDBJ whole genome shotgun (WGS) entry which is preliminary data.</text>
</comment>
<keyword evidence="3" id="KW-0456">Lyase</keyword>
<protein>
    <recommendedName>
        <fullName evidence="6">Chorismate lyase</fullName>
    </recommendedName>
</protein>
<name>N9N5Z5_9GAMM</name>
<dbReference type="HOGENOM" id="CLU_096824_2_1_6"/>
<evidence type="ECO:0000256" key="2">
    <source>
        <dbReference type="ARBA" id="ARBA00022688"/>
    </source>
</evidence>
<keyword evidence="5" id="KW-1185">Reference proteome</keyword>
<evidence type="ECO:0000256" key="3">
    <source>
        <dbReference type="ARBA" id="ARBA00023239"/>
    </source>
</evidence>
<dbReference type="InterPro" id="IPR028978">
    <property type="entry name" value="Chorismate_lyase_/UTRA_dom_sf"/>
</dbReference>
<evidence type="ECO:0000256" key="1">
    <source>
        <dbReference type="ARBA" id="ARBA00022490"/>
    </source>
</evidence>
<dbReference type="PANTHER" id="PTHR38683:SF1">
    <property type="entry name" value="CHORISMATE PYRUVATE-LYASE"/>
    <property type="match status" value="1"/>
</dbReference>
<dbReference type="EMBL" id="APRL01000001">
    <property type="protein sequence ID" value="ENW97439.1"/>
    <property type="molecule type" value="Genomic_DNA"/>
</dbReference>